<dbReference type="InterPro" id="IPR050206">
    <property type="entry name" value="FtsK/SpoIIIE/SftA"/>
</dbReference>
<keyword evidence="7" id="KW-1185">Reference proteome</keyword>
<dbReference type="Proteomes" id="UP001319060">
    <property type="component" value="Unassembled WGS sequence"/>
</dbReference>
<dbReference type="SMART" id="SM00382">
    <property type="entry name" value="AAA"/>
    <property type="match status" value="1"/>
</dbReference>
<keyword evidence="2 4" id="KW-0547">Nucleotide-binding</keyword>
<organism evidence="6 7">
    <name type="scientific">Fictibacillus barbaricus</name>
    <dbReference type="NCBI Taxonomy" id="182136"/>
    <lineage>
        <taxon>Bacteria</taxon>
        <taxon>Bacillati</taxon>
        <taxon>Bacillota</taxon>
        <taxon>Bacilli</taxon>
        <taxon>Bacillales</taxon>
        <taxon>Fictibacillaceae</taxon>
        <taxon>Fictibacillus</taxon>
    </lineage>
</organism>
<comment type="caution">
    <text evidence="6">The sequence shown here is derived from an EMBL/GenBank/DDBJ whole genome shotgun (WGS) entry which is preliminary data.</text>
</comment>
<evidence type="ECO:0000313" key="6">
    <source>
        <dbReference type="EMBL" id="MBN3545439.1"/>
    </source>
</evidence>
<dbReference type="PROSITE" id="PS50901">
    <property type="entry name" value="FTSK"/>
    <property type="match status" value="1"/>
</dbReference>
<feature type="domain" description="FtsK" evidence="5">
    <location>
        <begin position="567"/>
        <end position="765"/>
    </location>
</feature>
<dbReference type="InterPro" id="IPR027417">
    <property type="entry name" value="P-loop_NTPase"/>
</dbReference>
<dbReference type="Gene3D" id="3.40.50.300">
    <property type="entry name" value="P-loop containing nucleotide triphosphate hydrolases"/>
    <property type="match status" value="2"/>
</dbReference>
<comment type="subcellular location">
    <subcellularLocation>
        <location evidence="1">Membrane</location>
        <topology evidence="1">Multi-pass membrane protein</topology>
    </subcellularLocation>
</comment>
<evidence type="ECO:0000256" key="2">
    <source>
        <dbReference type="ARBA" id="ARBA00022741"/>
    </source>
</evidence>
<evidence type="ECO:0000256" key="4">
    <source>
        <dbReference type="PROSITE-ProRule" id="PRU00289"/>
    </source>
</evidence>
<reference evidence="6 7" key="1">
    <citation type="submission" date="2021-01" db="EMBL/GenBank/DDBJ databases">
        <title>Genome Sequencing of Type Strains.</title>
        <authorList>
            <person name="Lemaire J.F."/>
            <person name="Inderbitzin P."/>
            <person name="Collins S.B."/>
            <person name="Wespe N."/>
            <person name="Knight-Connoni V."/>
        </authorList>
    </citation>
    <scope>NUCLEOTIDE SEQUENCE [LARGE SCALE GENOMIC DNA]</scope>
    <source>
        <strain evidence="6 7">DSM 14730</strain>
    </source>
</reference>
<feature type="binding site" evidence="4">
    <location>
        <begin position="584"/>
        <end position="591"/>
    </location>
    <ligand>
        <name>ATP</name>
        <dbReference type="ChEBI" id="CHEBI:30616"/>
    </ligand>
</feature>
<evidence type="ECO:0000259" key="5">
    <source>
        <dbReference type="PROSITE" id="PS50901"/>
    </source>
</evidence>
<dbReference type="SUPFAM" id="SSF52540">
    <property type="entry name" value="P-loop containing nucleoside triphosphate hydrolases"/>
    <property type="match status" value="1"/>
</dbReference>
<dbReference type="InterPro" id="IPR002543">
    <property type="entry name" value="FtsK_dom"/>
</dbReference>
<evidence type="ECO:0000313" key="7">
    <source>
        <dbReference type="Proteomes" id="UP001319060"/>
    </source>
</evidence>
<keyword evidence="3 4" id="KW-0067">ATP-binding</keyword>
<dbReference type="RefSeq" id="WP_188402319.1">
    <property type="nucleotide sequence ID" value="NZ_BMCE01000002.1"/>
</dbReference>
<name>A0ABS2ZDL9_9BACL</name>
<dbReference type="CDD" id="cd01127">
    <property type="entry name" value="TrwB_TraG_TraD_VirD4"/>
    <property type="match status" value="1"/>
</dbReference>
<accession>A0ABS2ZDL9</accession>
<gene>
    <name evidence="6" type="ORF">JYA64_09040</name>
</gene>
<dbReference type="InterPro" id="IPR003593">
    <property type="entry name" value="AAA+_ATPase"/>
</dbReference>
<proteinExistence type="predicted"/>
<dbReference type="EMBL" id="JAFHKS010000043">
    <property type="protein sequence ID" value="MBN3545439.1"/>
    <property type="molecule type" value="Genomic_DNA"/>
</dbReference>
<sequence>MNQYARTIYDSICMIQMSISENVSSLDPVVKKYQENQESIIDSYRRQMITLDKEYRRKQLNLKRQAKKDFIYWAFLYSRCKHVIDKLSLLAPHYNKYKDNDELFKNFVYPFENIEEPVEEQELIFKRIGELSTELVIKQPLINIFGKKKLHIYHELNCLLAQSNSVSLEMTNKLVQDYYSKAEEWFQVCTGLLSELDEKKEKELEQLDLELSSKKEDAKVRLRKELDQRVSSEDLMKIVMEINEQEPNFSLYSTSAHEEPTIKIGFILKKINDLDTFDHLQEIVTNRYADWMSDGLLTLPYALRFSDCCSLLIDTDHETEETVYRGVQALVARMLAQLPPTALHCTFIDPKNAGTIFSPFMRLSSKDEKIVGKKVYTSQAAINQALDEMYMHIDQVIQFKLSSGLGYSNIYQYNHYAKENAESYKLLVILDFPKNFSTDMIEKLLYIAANGPKCGVHTIVAYSDKHVSSYDKGKFIQTIEKLADYAVHIRSQESELYLSSTSHEVRFDFASPPPLPQLIKFMDQLGKQVDEANKTGTPFSVIAPDTWFSKSSLHTLTIPIGKAEGNTHELVFGVNTSHHALIAGKTGSGKTTLLHTLITSACVNYSPDELIFYLLDFKEGVEFMDYANYQIPHMKLLALESEQEFGETILKELVNELERRGTIFKEHSVQNITNYRLKTGEIMPRILLIIDEFQVLFDTQRDRTIARSCGSMMEDLVRRGRSFGIHVILASQSISSAVNSSFEPQTREQMAVRIGLKADEKDARILLGEDNYKGIARLGQETGAAIYNSDAGYAPNVLFKVAYLDKVNQEVTLKAIHEHGLKKGNTYDARVFLSQSIESIEEANIPFNTALDPSSKKSRTITLWLGKSNRVSPPYSMIELHSKSEDNMMIVGQDEELARKILYSSLCSVLYHFRVNLPHVTEKKIIIADFSSAYKETNDAFDNLVAELQGHVDTVYADSEVIERLDELHREMNDRKKGTSRKDTPCFFFIHGVQRINALYDTTVVQVSGKSTAPLPSPAVFSLRKPTAPVDDAAIPSEGYMPQLSANTKFLELVKFGPSYGIYVIGWCDTNHNLADLTGNNPRIKTFGHRVACRLRVEESRVYLGEEYAASLKRNSALYKSPKGDFFKFQPFEFPGVNWRNSFVQKITSHVKQSIEGRLT</sequence>
<protein>
    <submittedName>
        <fullName evidence="6">AAA family ATPase</fullName>
    </submittedName>
</protein>
<dbReference type="Pfam" id="PF01580">
    <property type="entry name" value="FtsK_SpoIIIE"/>
    <property type="match status" value="1"/>
</dbReference>
<evidence type="ECO:0000256" key="1">
    <source>
        <dbReference type="ARBA" id="ARBA00004141"/>
    </source>
</evidence>
<dbReference type="PANTHER" id="PTHR22683">
    <property type="entry name" value="SPORULATION PROTEIN RELATED"/>
    <property type="match status" value="1"/>
</dbReference>
<evidence type="ECO:0000256" key="3">
    <source>
        <dbReference type="ARBA" id="ARBA00022840"/>
    </source>
</evidence>
<dbReference type="PANTHER" id="PTHR22683:SF41">
    <property type="entry name" value="DNA TRANSLOCASE FTSK"/>
    <property type="match status" value="1"/>
</dbReference>